<sequence length="73" mass="7904">MKATTEAVLIESLFEINQQLDRIVGLLEKGQCGNTTNGGAGYTSVKDVAEAIVRAVKPDDSTIEGDDNHENRR</sequence>
<dbReference type="AlphaFoldDB" id="A0A1Y4L0V7"/>
<proteinExistence type="predicted"/>
<dbReference type="EMBL" id="NFKK01000030">
    <property type="protein sequence ID" value="OUP50256.1"/>
    <property type="molecule type" value="Genomic_DNA"/>
</dbReference>
<dbReference type="Proteomes" id="UP000195897">
    <property type="component" value="Unassembled WGS sequence"/>
</dbReference>
<reference evidence="2" key="1">
    <citation type="submission" date="2017-04" db="EMBL/GenBank/DDBJ databases">
        <title>Function of individual gut microbiota members based on whole genome sequencing of pure cultures obtained from chicken caecum.</title>
        <authorList>
            <person name="Medvecky M."/>
            <person name="Cejkova D."/>
            <person name="Polansky O."/>
            <person name="Karasova D."/>
            <person name="Kubasova T."/>
            <person name="Cizek A."/>
            <person name="Rychlik I."/>
        </authorList>
    </citation>
    <scope>NUCLEOTIDE SEQUENCE [LARGE SCALE GENOMIC DNA]</scope>
    <source>
        <strain evidence="2">An180</strain>
    </source>
</reference>
<gene>
    <name evidence="1" type="ORF">B5F17_14065</name>
</gene>
<evidence type="ECO:0000313" key="1">
    <source>
        <dbReference type="EMBL" id="OUP50256.1"/>
    </source>
</evidence>
<comment type="caution">
    <text evidence="1">The sequence shown here is derived from an EMBL/GenBank/DDBJ whole genome shotgun (WGS) entry which is preliminary data.</text>
</comment>
<accession>A0A1Y4L0V7</accession>
<name>A0A1Y4L0V7_9FIRM</name>
<dbReference type="RefSeq" id="WP_087374840.1">
    <property type="nucleotide sequence ID" value="NZ_NFKK01000030.1"/>
</dbReference>
<organism evidence="1 2">
    <name type="scientific">Butyricicoccus pullicaecorum</name>
    <dbReference type="NCBI Taxonomy" id="501571"/>
    <lineage>
        <taxon>Bacteria</taxon>
        <taxon>Bacillati</taxon>
        <taxon>Bacillota</taxon>
        <taxon>Clostridia</taxon>
        <taxon>Eubacteriales</taxon>
        <taxon>Butyricicoccaceae</taxon>
        <taxon>Butyricicoccus</taxon>
    </lineage>
</organism>
<evidence type="ECO:0000313" key="2">
    <source>
        <dbReference type="Proteomes" id="UP000195897"/>
    </source>
</evidence>
<protein>
    <submittedName>
        <fullName evidence="1">Uncharacterized protein</fullName>
    </submittedName>
</protein>